<dbReference type="RefSeq" id="XP_062688935.1">
    <property type="nucleotide sequence ID" value="XM_062834155.1"/>
</dbReference>
<evidence type="ECO:0000313" key="3">
    <source>
        <dbReference type="Proteomes" id="UP001285908"/>
    </source>
</evidence>
<comment type="caution">
    <text evidence="2">The sequence shown here is derived from an EMBL/GenBank/DDBJ whole genome shotgun (WGS) entry which is preliminary data.</text>
</comment>
<name>A0AAJ0MMT8_9PEZI</name>
<feature type="region of interest" description="Disordered" evidence="1">
    <location>
        <begin position="109"/>
        <end position="157"/>
    </location>
</feature>
<reference evidence="2 3" key="1">
    <citation type="journal article" date="2023" name="Mol. Phylogenet. Evol.">
        <title>Genome-scale phylogeny and comparative genomics of the fungal order Sordariales.</title>
        <authorList>
            <person name="Hensen N."/>
            <person name="Bonometti L."/>
            <person name="Westerberg I."/>
            <person name="Brannstrom I.O."/>
            <person name="Guillou S."/>
            <person name="Cros-Aarteil S."/>
            <person name="Calhoun S."/>
            <person name="Haridas S."/>
            <person name="Kuo A."/>
            <person name="Mondo S."/>
            <person name="Pangilinan J."/>
            <person name="Riley R."/>
            <person name="LaButti K."/>
            <person name="Andreopoulos B."/>
            <person name="Lipzen A."/>
            <person name="Chen C."/>
            <person name="Yan M."/>
            <person name="Daum C."/>
            <person name="Ng V."/>
            <person name="Clum A."/>
            <person name="Steindorff A."/>
            <person name="Ohm R.A."/>
            <person name="Martin F."/>
            <person name="Silar P."/>
            <person name="Natvig D.O."/>
            <person name="Lalanne C."/>
            <person name="Gautier V."/>
            <person name="Ament-Velasquez S.L."/>
            <person name="Kruys A."/>
            <person name="Hutchinson M.I."/>
            <person name="Powell A.J."/>
            <person name="Barry K."/>
            <person name="Miller A.N."/>
            <person name="Grigoriev I.V."/>
            <person name="Debuchy R."/>
            <person name="Gladieux P."/>
            <person name="Hiltunen Thoren M."/>
            <person name="Johannesson H."/>
        </authorList>
    </citation>
    <scope>NUCLEOTIDE SEQUENCE [LARGE SCALE GENOMIC DNA]</scope>
    <source>
        <strain evidence="2 3">FGSC 10403</strain>
    </source>
</reference>
<dbReference type="AlphaFoldDB" id="A0AAJ0MMT8"/>
<proteinExistence type="predicted"/>
<protein>
    <submittedName>
        <fullName evidence="2">Uncharacterized protein</fullName>
    </submittedName>
</protein>
<dbReference type="Proteomes" id="UP001285908">
    <property type="component" value="Unassembled WGS sequence"/>
</dbReference>
<evidence type="ECO:0000256" key="1">
    <source>
        <dbReference type="SAM" id="MobiDB-lite"/>
    </source>
</evidence>
<dbReference type="EMBL" id="JAULSX010000009">
    <property type="protein sequence ID" value="KAK3486172.1"/>
    <property type="molecule type" value="Genomic_DNA"/>
</dbReference>
<dbReference type="GeneID" id="87871777"/>
<sequence length="157" mass="18738">MSYQRSTWQTLTLITDYLSEVSTMFLSVTRANSGLDITKILPTLHVLSDPTHLLYVNLLQRSKLWLISCTRCFCGVSLEPECPYTGDQTLDTKRLYSRRTMFCLLSEKEEGRRKKEEGRRKKEEGRRKKEEERRKKEEERRKRTITGKEQREKETRQ</sequence>
<keyword evidence="3" id="KW-1185">Reference proteome</keyword>
<gene>
    <name evidence="2" type="ORF">B0T23DRAFT_247719</name>
</gene>
<accession>A0AAJ0MMT8</accession>
<evidence type="ECO:0000313" key="2">
    <source>
        <dbReference type="EMBL" id="KAK3486172.1"/>
    </source>
</evidence>
<organism evidence="2 3">
    <name type="scientific">Neurospora hispaniola</name>
    <dbReference type="NCBI Taxonomy" id="588809"/>
    <lineage>
        <taxon>Eukaryota</taxon>
        <taxon>Fungi</taxon>
        <taxon>Dikarya</taxon>
        <taxon>Ascomycota</taxon>
        <taxon>Pezizomycotina</taxon>
        <taxon>Sordariomycetes</taxon>
        <taxon>Sordariomycetidae</taxon>
        <taxon>Sordariales</taxon>
        <taxon>Sordariaceae</taxon>
        <taxon>Neurospora</taxon>
    </lineage>
</organism>